<organism evidence="1 2">
    <name type="scientific">Panagrolaimus sp. PS1159</name>
    <dbReference type="NCBI Taxonomy" id="55785"/>
    <lineage>
        <taxon>Eukaryota</taxon>
        <taxon>Metazoa</taxon>
        <taxon>Ecdysozoa</taxon>
        <taxon>Nematoda</taxon>
        <taxon>Chromadorea</taxon>
        <taxon>Rhabditida</taxon>
        <taxon>Tylenchina</taxon>
        <taxon>Panagrolaimomorpha</taxon>
        <taxon>Panagrolaimoidea</taxon>
        <taxon>Panagrolaimidae</taxon>
        <taxon>Panagrolaimus</taxon>
    </lineage>
</organism>
<reference evidence="2" key="1">
    <citation type="submission" date="2022-11" db="UniProtKB">
        <authorList>
            <consortium name="WormBaseParasite"/>
        </authorList>
    </citation>
    <scope>IDENTIFICATION</scope>
</reference>
<dbReference type="WBParaSite" id="PS1159_v2.g20233.t1">
    <property type="protein sequence ID" value="PS1159_v2.g20233.t1"/>
    <property type="gene ID" value="PS1159_v2.g20233"/>
</dbReference>
<dbReference type="Proteomes" id="UP000887580">
    <property type="component" value="Unplaced"/>
</dbReference>
<proteinExistence type="predicted"/>
<protein>
    <submittedName>
        <fullName evidence="2">Uncharacterized protein</fullName>
    </submittedName>
</protein>
<evidence type="ECO:0000313" key="2">
    <source>
        <dbReference type="WBParaSite" id="PS1159_v2.g20233.t1"/>
    </source>
</evidence>
<evidence type="ECO:0000313" key="1">
    <source>
        <dbReference type="Proteomes" id="UP000887580"/>
    </source>
</evidence>
<accession>A0AC35FTB2</accession>
<sequence>GFGGQQGLGGGYGGQQGLGGEYGGQQGLGLAGQGQQWGRIGDGYGERQIAPAFVQAQYSASVSPQHPKREIRYLNEESEMGEHFSTPVKRESRIINYINQTPTKLHAHHPGLP</sequence>
<name>A0AC35FTB2_9BILA</name>